<evidence type="ECO:0000256" key="3">
    <source>
        <dbReference type="ARBA" id="ARBA00008982"/>
    </source>
</evidence>
<dbReference type="FunFam" id="3.40.50.1260:FF:000031">
    <property type="entry name" value="Phosphoglycerate kinase 1"/>
    <property type="match status" value="1"/>
</dbReference>
<keyword evidence="7 13" id="KW-0963">Cytoplasm</keyword>
<accession>A0A2M6WMP0</accession>
<evidence type="ECO:0000313" key="17">
    <source>
        <dbReference type="Proteomes" id="UP000229335"/>
    </source>
</evidence>
<protein>
    <recommendedName>
        <fullName evidence="6 13">Phosphoglycerate kinase</fullName>
        <ecNumber evidence="5 13">2.7.2.3</ecNumber>
    </recommendedName>
</protein>
<feature type="binding site" evidence="13">
    <location>
        <position position="157"/>
    </location>
    <ligand>
        <name>substrate</name>
    </ligand>
</feature>
<evidence type="ECO:0000256" key="2">
    <source>
        <dbReference type="ARBA" id="ARBA00004838"/>
    </source>
</evidence>
<dbReference type="UniPathway" id="UPA00109">
    <property type="reaction ID" value="UER00185"/>
</dbReference>
<dbReference type="Pfam" id="PF00162">
    <property type="entry name" value="PGK"/>
    <property type="match status" value="1"/>
</dbReference>
<evidence type="ECO:0000256" key="4">
    <source>
        <dbReference type="ARBA" id="ARBA00011245"/>
    </source>
</evidence>
<comment type="subcellular location">
    <subcellularLocation>
        <location evidence="13">Cytoplasm</location>
    </subcellularLocation>
</comment>
<keyword evidence="9 13" id="KW-0547">Nucleotide-binding</keyword>
<comment type="catalytic activity">
    <reaction evidence="1 13 15">
        <text>(2R)-3-phosphoglycerate + ATP = (2R)-3-phospho-glyceroyl phosphate + ADP</text>
        <dbReference type="Rhea" id="RHEA:14801"/>
        <dbReference type="ChEBI" id="CHEBI:30616"/>
        <dbReference type="ChEBI" id="CHEBI:57604"/>
        <dbReference type="ChEBI" id="CHEBI:58272"/>
        <dbReference type="ChEBI" id="CHEBI:456216"/>
        <dbReference type="EC" id="2.7.2.3"/>
    </reaction>
</comment>
<dbReference type="FunFam" id="3.40.50.1260:FF:000006">
    <property type="entry name" value="Phosphoglycerate kinase"/>
    <property type="match status" value="1"/>
</dbReference>
<evidence type="ECO:0000256" key="8">
    <source>
        <dbReference type="ARBA" id="ARBA00022679"/>
    </source>
</evidence>
<dbReference type="Gene3D" id="3.40.50.1260">
    <property type="entry name" value="Phosphoglycerate kinase, N-terminal domain"/>
    <property type="match status" value="2"/>
</dbReference>
<reference evidence="17" key="1">
    <citation type="submission" date="2017-09" db="EMBL/GenBank/DDBJ databases">
        <title>Depth-based differentiation of microbial function through sediment-hosted aquifers and enrichment of novel symbionts in the deep terrestrial subsurface.</title>
        <authorList>
            <person name="Probst A.J."/>
            <person name="Ladd B."/>
            <person name="Jarett J.K."/>
            <person name="Geller-Mcgrath D.E."/>
            <person name="Sieber C.M.K."/>
            <person name="Emerson J.B."/>
            <person name="Anantharaman K."/>
            <person name="Thomas B.C."/>
            <person name="Malmstrom R."/>
            <person name="Stieglmeier M."/>
            <person name="Klingl A."/>
            <person name="Woyke T."/>
            <person name="Ryan C.M."/>
            <person name="Banfield J.F."/>
        </authorList>
    </citation>
    <scope>NUCLEOTIDE SEQUENCE [LARGE SCALE GENOMIC DNA]</scope>
</reference>
<organism evidence="16 17">
    <name type="scientific">Candidatus Falkowbacteria bacterium CG10_big_fil_rev_8_21_14_0_10_43_11</name>
    <dbReference type="NCBI Taxonomy" id="1974568"/>
    <lineage>
        <taxon>Bacteria</taxon>
        <taxon>Candidatus Falkowiibacteriota</taxon>
    </lineage>
</organism>
<comment type="caution">
    <text evidence="13">Lacks conserved residue(s) required for the propagation of feature annotation.</text>
</comment>
<feature type="binding site" evidence="13 14">
    <location>
        <position position="322"/>
    </location>
    <ligand>
        <name>ATP</name>
        <dbReference type="ChEBI" id="CHEBI:30616"/>
    </ligand>
</feature>
<dbReference type="EMBL" id="PFAS01000013">
    <property type="protein sequence ID" value="PIT94059.1"/>
    <property type="molecule type" value="Genomic_DNA"/>
</dbReference>
<evidence type="ECO:0000256" key="13">
    <source>
        <dbReference type="HAMAP-Rule" id="MF_00145"/>
    </source>
</evidence>
<dbReference type="InterPro" id="IPR015824">
    <property type="entry name" value="Phosphoglycerate_kinase_N"/>
</dbReference>
<feature type="binding site" evidence="13">
    <location>
        <begin position="351"/>
        <end position="354"/>
    </location>
    <ligand>
        <name>ATP</name>
        <dbReference type="ChEBI" id="CHEBI:30616"/>
    </ligand>
</feature>
<evidence type="ECO:0000256" key="10">
    <source>
        <dbReference type="ARBA" id="ARBA00022777"/>
    </source>
</evidence>
<evidence type="ECO:0000256" key="6">
    <source>
        <dbReference type="ARBA" id="ARBA00016471"/>
    </source>
</evidence>
<dbReference type="GO" id="GO:0006096">
    <property type="term" value="P:glycolytic process"/>
    <property type="evidence" value="ECO:0007669"/>
    <property type="project" value="UniProtKB-UniRule"/>
</dbReference>
<comment type="similarity">
    <text evidence="3 13 15">Belongs to the phosphoglycerate kinase family.</text>
</comment>
<keyword evidence="8 13" id="KW-0808">Transferase</keyword>
<dbReference type="PRINTS" id="PR00477">
    <property type="entry name" value="PHGLYCKINASE"/>
</dbReference>
<dbReference type="PANTHER" id="PTHR11406">
    <property type="entry name" value="PHOSPHOGLYCERATE KINASE"/>
    <property type="match status" value="1"/>
</dbReference>
<evidence type="ECO:0000256" key="9">
    <source>
        <dbReference type="ARBA" id="ARBA00022741"/>
    </source>
</evidence>
<evidence type="ECO:0000256" key="7">
    <source>
        <dbReference type="ARBA" id="ARBA00022490"/>
    </source>
</evidence>
<evidence type="ECO:0000256" key="14">
    <source>
        <dbReference type="PIRSR" id="PIRSR000724-2"/>
    </source>
</evidence>
<feature type="binding site" evidence="13">
    <location>
        <position position="124"/>
    </location>
    <ligand>
        <name>substrate</name>
    </ligand>
</feature>
<comment type="subunit">
    <text evidence="4 13">Monomer.</text>
</comment>
<evidence type="ECO:0000256" key="5">
    <source>
        <dbReference type="ARBA" id="ARBA00013061"/>
    </source>
</evidence>
<comment type="pathway">
    <text evidence="2 13">Carbohydrate degradation; glycolysis; pyruvate from D-glyceraldehyde 3-phosphate: step 2/5.</text>
</comment>
<dbReference type="GO" id="GO:0006094">
    <property type="term" value="P:gluconeogenesis"/>
    <property type="evidence" value="ECO:0007669"/>
    <property type="project" value="TreeGrafter"/>
</dbReference>
<keyword evidence="10 13" id="KW-0418">Kinase</keyword>
<sequence>MFKASMTVKSIKNVKNLAGKRALARCDFNVAVEKNKIADDFKIIQSLPTIRFLAASGAKVILLTHFGRPAGKKIKKFKLKVIKLRLEKLLGKKVSYVEDLIGAKAKDAVVKMKNGQIILLENVRFYKEEEENDKTFAKELANLADIYVNDALAVSHRKHASVAAIQKYLPAYAGMLLEKEIINLNKVLRPAQPLVVVIGGAKLETKVPVIKNLRKRAEAVLIGGMITYDFLAAENLSTGRYKVEKAARKLAKKLLYKNVILPVDFVVSDKINGKGVVKVVSAQELPKNFWQFDIGPQTIREYARYIKNAKTIIWNGPMGMFENEHFKNGTLSVARLVATVSSGKAFGVVGGGETAAALKQTKMIEYVDFVSTGGGAMLEYLAGKRLPGLKKIVRQ</sequence>
<feature type="binding site" evidence="13 14">
    <location>
        <position position="206"/>
    </location>
    <ligand>
        <name>ATP</name>
        <dbReference type="ChEBI" id="CHEBI:30616"/>
    </ligand>
</feature>
<gene>
    <name evidence="13 16" type="primary">pgk</name>
    <name evidence="16" type="ORF">COU00_00995</name>
</gene>
<dbReference type="PANTHER" id="PTHR11406:SF23">
    <property type="entry name" value="PHOSPHOGLYCERATE KINASE 1, CHLOROPLASTIC-RELATED"/>
    <property type="match status" value="1"/>
</dbReference>
<dbReference type="GO" id="GO:0005829">
    <property type="term" value="C:cytosol"/>
    <property type="evidence" value="ECO:0007669"/>
    <property type="project" value="TreeGrafter"/>
</dbReference>
<dbReference type="InterPro" id="IPR001576">
    <property type="entry name" value="Phosphoglycerate_kinase"/>
</dbReference>
<proteinExistence type="inferred from homology"/>
<dbReference type="GO" id="GO:0004618">
    <property type="term" value="F:phosphoglycerate kinase activity"/>
    <property type="evidence" value="ECO:0007669"/>
    <property type="project" value="UniProtKB-UniRule"/>
</dbReference>
<dbReference type="GO" id="GO:0043531">
    <property type="term" value="F:ADP binding"/>
    <property type="evidence" value="ECO:0007669"/>
    <property type="project" value="TreeGrafter"/>
</dbReference>
<dbReference type="Proteomes" id="UP000229335">
    <property type="component" value="Unassembled WGS sequence"/>
</dbReference>
<evidence type="ECO:0000256" key="15">
    <source>
        <dbReference type="RuleBase" id="RU000532"/>
    </source>
</evidence>
<feature type="binding site" evidence="13">
    <location>
        <begin position="27"/>
        <end position="29"/>
    </location>
    <ligand>
        <name>substrate</name>
    </ligand>
</feature>
<dbReference type="AlphaFoldDB" id="A0A2M6WMP0"/>
<keyword evidence="12 13" id="KW-0324">Glycolysis</keyword>
<dbReference type="GO" id="GO:0005524">
    <property type="term" value="F:ATP binding"/>
    <property type="evidence" value="ECO:0007669"/>
    <property type="project" value="UniProtKB-KW"/>
</dbReference>
<evidence type="ECO:0000256" key="1">
    <source>
        <dbReference type="ARBA" id="ARBA00000642"/>
    </source>
</evidence>
<feature type="binding site" evidence="13">
    <location>
        <begin position="65"/>
        <end position="68"/>
    </location>
    <ligand>
        <name>substrate</name>
    </ligand>
</feature>
<evidence type="ECO:0000256" key="12">
    <source>
        <dbReference type="ARBA" id="ARBA00023152"/>
    </source>
</evidence>
<dbReference type="PIRSF" id="PIRSF000724">
    <property type="entry name" value="Pgk"/>
    <property type="match status" value="1"/>
</dbReference>
<dbReference type="SUPFAM" id="SSF53748">
    <property type="entry name" value="Phosphoglycerate kinase"/>
    <property type="match status" value="1"/>
</dbReference>
<evidence type="ECO:0000313" key="16">
    <source>
        <dbReference type="EMBL" id="PIT94059.1"/>
    </source>
</evidence>
<comment type="caution">
    <text evidence="16">The sequence shown here is derived from an EMBL/GenBank/DDBJ whole genome shotgun (WGS) entry which is preliminary data.</text>
</comment>
<dbReference type="HAMAP" id="MF_00145">
    <property type="entry name" value="Phosphoglyc_kinase"/>
    <property type="match status" value="1"/>
</dbReference>
<evidence type="ECO:0000256" key="11">
    <source>
        <dbReference type="ARBA" id="ARBA00022840"/>
    </source>
</evidence>
<dbReference type="EC" id="2.7.2.3" evidence="5 13"/>
<name>A0A2M6WMP0_9BACT</name>
<dbReference type="InterPro" id="IPR036043">
    <property type="entry name" value="Phosphoglycerate_kinase_sf"/>
</dbReference>
<keyword evidence="11 13" id="KW-0067">ATP-binding</keyword>